<feature type="compositionally biased region" description="Polar residues" evidence="1">
    <location>
        <begin position="620"/>
        <end position="632"/>
    </location>
</feature>
<dbReference type="CDD" id="cd02677">
    <property type="entry name" value="MIT_SNX15"/>
    <property type="match status" value="1"/>
</dbReference>
<dbReference type="Pfam" id="PF00787">
    <property type="entry name" value="PX"/>
    <property type="match status" value="1"/>
</dbReference>
<dbReference type="SMART" id="SM00312">
    <property type="entry name" value="PX"/>
    <property type="match status" value="1"/>
</dbReference>
<evidence type="ECO:0000313" key="5">
    <source>
        <dbReference type="Proteomes" id="UP000549394"/>
    </source>
</evidence>
<feature type="compositionally biased region" description="Low complexity" evidence="1">
    <location>
        <begin position="265"/>
        <end position="277"/>
    </location>
</feature>
<evidence type="ECO:0000313" key="4">
    <source>
        <dbReference type="EMBL" id="CAD5121336.1"/>
    </source>
</evidence>
<keyword evidence="5" id="KW-1185">Reference proteome</keyword>
<dbReference type="Pfam" id="PF00069">
    <property type="entry name" value="Pkinase"/>
    <property type="match status" value="1"/>
</dbReference>
<proteinExistence type="predicted"/>
<dbReference type="GO" id="GO:0035091">
    <property type="term" value="F:phosphatidylinositol binding"/>
    <property type="evidence" value="ECO:0007669"/>
    <property type="project" value="InterPro"/>
</dbReference>
<dbReference type="InterPro" id="IPR036181">
    <property type="entry name" value="MIT_dom_sf"/>
</dbReference>
<reference evidence="4 5" key="1">
    <citation type="submission" date="2020-08" db="EMBL/GenBank/DDBJ databases">
        <authorList>
            <person name="Hejnol A."/>
        </authorList>
    </citation>
    <scope>NUCLEOTIDE SEQUENCE [LARGE SCALE GENOMIC DNA]</scope>
</reference>
<feature type="compositionally biased region" description="Acidic residues" evidence="1">
    <location>
        <begin position="177"/>
        <end position="187"/>
    </location>
</feature>
<dbReference type="Gene3D" id="1.20.58.80">
    <property type="entry name" value="Phosphotransferase system, lactose/cellobiose-type IIA subunit"/>
    <property type="match status" value="1"/>
</dbReference>
<dbReference type="SUPFAM" id="SSF56112">
    <property type="entry name" value="Protein kinase-like (PK-like)"/>
    <property type="match status" value="1"/>
</dbReference>
<dbReference type="InterPro" id="IPR011009">
    <property type="entry name" value="Kinase-like_dom_sf"/>
</dbReference>
<sequence length="822" mass="93577">MSSLRKNDDRGVIRCFEVTDPQRHPKGHTVYKVICKIIGTTNVDSAVEQTVNWKRYNDFKKLYKAMLTRHRALHQKEQFPPFARGKVFGRYEKEVIEERQQSAQDLLNFISCRSYLVNNSAFQRFLMGSRKLNSFDVLHPQIKDTTSMTDCNLSDTSSLVGASTDSFPIDNKFDIGSSDDDQTDFTDESTISTPQADIDMAFFDPLSKGNDTDEQITFEASGSLSDACTNGDSQENENSLTVTKITKVPSYPQLSPPFFDQMGNSSRSASSSPSRSSTLTKISSLISLDVRDRGEYIYEAAKQITFAQESESNGNFVNAFHFYKSGVEILLRGVQEDDDDTRVQVVRRKTARYLKRAEEIHTRYVSESITKDSEKQKPDIQFDDNTSCQMDRSVSFLKGDIDELHKFRVLRVLYRSVMLVIDNNTTYIIKVLRKSACSSNMKTIAPTHCPFMVQLYKFYETDSAIFLLLQHASGGRLWKYVSDIFQNRNYGPNENSVSTPDASQVPFNFGFHDSISSVDKFYSLMHSSLIDEDSTYVPESKVEGRSPPNSTQEVIESSKELINSVDTYLKNDKTDIDNCNDNYQREDEDSPCEDSIYDLYKAEDKFDEVFDTHSDKKDNQTSTIRRNSGNDCSKSKRTRHLSAVFAELDLADEKGFESRKKLPEGCIRQWAAELVVALSTLHSYGVICKDLRPSNILLGNRGHILLTYFGQWNCVDQPINNYARQNLYTAPEVGRIYEPNASCDWWSLGVLLFELITGNSLAFCHPAGFTSHSDLTFPDDASLQAKSLVKQLICFDPRERLDEEEIKQHPFFLSVDWTSLER</sequence>
<dbReference type="InterPro" id="IPR036871">
    <property type="entry name" value="PX_dom_sf"/>
</dbReference>
<feature type="region of interest" description="Disordered" evidence="1">
    <location>
        <begin position="171"/>
        <end position="191"/>
    </location>
</feature>
<dbReference type="Pfam" id="PF04212">
    <property type="entry name" value="MIT"/>
    <property type="match status" value="1"/>
</dbReference>
<dbReference type="Gene3D" id="1.10.510.10">
    <property type="entry name" value="Transferase(Phosphotransferase) domain 1"/>
    <property type="match status" value="1"/>
</dbReference>
<dbReference type="GO" id="GO:0004672">
    <property type="term" value="F:protein kinase activity"/>
    <property type="evidence" value="ECO:0007669"/>
    <property type="project" value="InterPro"/>
</dbReference>
<feature type="region of interest" description="Disordered" evidence="1">
    <location>
        <begin position="253"/>
        <end position="277"/>
    </location>
</feature>
<accession>A0A7I8VYB5</accession>
<dbReference type="InterPro" id="IPR051866">
    <property type="entry name" value="Intracell_Sig-Traffick_Protein"/>
</dbReference>
<evidence type="ECO:0000259" key="2">
    <source>
        <dbReference type="PROSITE" id="PS50011"/>
    </source>
</evidence>
<dbReference type="PANTHER" id="PTHR15508">
    <property type="entry name" value="RIBOSOMAL PROTEIN S6 KINASE"/>
    <property type="match status" value="1"/>
</dbReference>
<comment type="caution">
    <text evidence="4">The sequence shown here is derived from an EMBL/GenBank/DDBJ whole genome shotgun (WGS) entry which is preliminary data.</text>
</comment>
<dbReference type="OrthoDB" id="1278353at2759"/>
<protein>
    <submittedName>
        <fullName evidence="4">DgyrCDS9859</fullName>
    </submittedName>
</protein>
<dbReference type="PROSITE" id="PS50011">
    <property type="entry name" value="PROTEIN_KINASE_DOM"/>
    <property type="match status" value="1"/>
</dbReference>
<feature type="domain" description="PX" evidence="3">
    <location>
        <begin position="9"/>
        <end position="133"/>
    </location>
</feature>
<dbReference type="PANTHER" id="PTHR15508:SF8">
    <property type="entry name" value="LD24550P"/>
    <property type="match status" value="1"/>
</dbReference>
<dbReference type="SMART" id="SM00745">
    <property type="entry name" value="MIT"/>
    <property type="match status" value="1"/>
</dbReference>
<dbReference type="SMART" id="SM00220">
    <property type="entry name" value="S_TKc"/>
    <property type="match status" value="1"/>
</dbReference>
<dbReference type="AlphaFoldDB" id="A0A7I8VYB5"/>
<evidence type="ECO:0000256" key="1">
    <source>
        <dbReference type="SAM" id="MobiDB-lite"/>
    </source>
</evidence>
<feature type="region of interest" description="Disordered" evidence="1">
    <location>
        <begin position="612"/>
        <end position="635"/>
    </location>
</feature>
<gene>
    <name evidence="4" type="ORF">DGYR_LOCUS9301</name>
</gene>
<dbReference type="InterPro" id="IPR001683">
    <property type="entry name" value="PX_dom"/>
</dbReference>
<evidence type="ECO:0000259" key="3">
    <source>
        <dbReference type="PROSITE" id="PS50195"/>
    </source>
</evidence>
<dbReference type="InterPro" id="IPR007330">
    <property type="entry name" value="MIT_dom"/>
</dbReference>
<feature type="domain" description="Protein kinase" evidence="2">
    <location>
        <begin position="390"/>
        <end position="812"/>
    </location>
</feature>
<name>A0A7I8VYB5_9ANNE</name>
<dbReference type="Gene3D" id="3.30.1520.10">
    <property type="entry name" value="Phox-like domain"/>
    <property type="match status" value="1"/>
</dbReference>
<dbReference type="SUPFAM" id="SSF116846">
    <property type="entry name" value="MIT domain"/>
    <property type="match status" value="1"/>
</dbReference>
<dbReference type="GO" id="GO:0005524">
    <property type="term" value="F:ATP binding"/>
    <property type="evidence" value="ECO:0007669"/>
    <property type="project" value="InterPro"/>
</dbReference>
<dbReference type="PROSITE" id="PS50195">
    <property type="entry name" value="PX"/>
    <property type="match status" value="1"/>
</dbReference>
<dbReference type="EMBL" id="CAJFCJ010000014">
    <property type="protein sequence ID" value="CAD5121336.1"/>
    <property type="molecule type" value="Genomic_DNA"/>
</dbReference>
<dbReference type="SUPFAM" id="SSF64268">
    <property type="entry name" value="PX domain"/>
    <property type="match status" value="1"/>
</dbReference>
<dbReference type="InterPro" id="IPR000719">
    <property type="entry name" value="Prot_kinase_dom"/>
</dbReference>
<organism evidence="4 5">
    <name type="scientific">Dimorphilus gyrociliatus</name>
    <dbReference type="NCBI Taxonomy" id="2664684"/>
    <lineage>
        <taxon>Eukaryota</taxon>
        <taxon>Metazoa</taxon>
        <taxon>Spiralia</taxon>
        <taxon>Lophotrochozoa</taxon>
        <taxon>Annelida</taxon>
        <taxon>Polychaeta</taxon>
        <taxon>Polychaeta incertae sedis</taxon>
        <taxon>Dinophilidae</taxon>
        <taxon>Dimorphilus</taxon>
    </lineage>
</organism>
<dbReference type="Proteomes" id="UP000549394">
    <property type="component" value="Unassembled WGS sequence"/>
</dbReference>